<name>A0A5N5TEE3_9CRUS</name>
<reference evidence="4 5" key="1">
    <citation type="journal article" date="2019" name="PLoS Biol.">
        <title>Sex chromosomes control vertical transmission of feminizing Wolbachia symbionts in an isopod.</title>
        <authorList>
            <person name="Becking T."/>
            <person name="Chebbi M.A."/>
            <person name="Giraud I."/>
            <person name="Moumen B."/>
            <person name="Laverre T."/>
            <person name="Caubet Y."/>
            <person name="Peccoud J."/>
            <person name="Gilbert C."/>
            <person name="Cordaux R."/>
        </authorList>
    </citation>
    <scope>NUCLEOTIDE SEQUENCE [LARGE SCALE GENOMIC DNA]</scope>
    <source>
        <strain evidence="4">ANa2</strain>
        <tissue evidence="4">Whole body excluding digestive tract and cuticle</tissue>
    </source>
</reference>
<feature type="region of interest" description="Disordered" evidence="1">
    <location>
        <begin position="336"/>
        <end position="356"/>
    </location>
</feature>
<keyword evidence="5" id="KW-1185">Reference proteome</keyword>
<comment type="caution">
    <text evidence="4">The sequence shown here is derived from an EMBL/GenBank/DDBJ whole genome shotgun (WGS) entry which is preliminary data.</text>
</comment>
<evidence type="ECO:0000313" key="5">
    <source>
        <dbReference type="Proteomes" id="UP000326759"/>
    </source>
</evidence>
<feature type="chain" id="PRO_5024406286" evidence="3">
    <location>
        <begin position="22"/>
        <end position="529"/>
    </location>
</feature>
<accession>A0A5N5TEE3</accession>
<keyword evidence="3" id="KW-0732">Signal</keyword>
<sequence>MKRIISLIILAFIAFGIFCEAKLATKESVKEKISITGLLADGDDELLLVSTLDGALHAVTKTTGIKRWTLKDEPVIQNPSNSDDPPIPKFFPNPQDGSLYRYTAGRGREPLKKLPFTIPELVANSPCRSTDGIFYIGKKVDTWVGVDSVTGKTQLVMGADSVEKVCPKQSQNTIYLGRTLYNVVLFELNTGHKWNVSFYHYTSTSTTTEHKNYDLIHYTATGEGSILTVDQKTGIPIWNMEFESPVVAMYIIDTASSLTSVPLTTVTSHTLQRLSCNLKEFSHVEGVESSGDLLIKELSPTIFLGESPSGVYALPAFVDTSTARISRRQSQLLLDGPPGQRATIGRSDEPPVEDDQEGSDVLLLGYYDIPESLKTELKKTSDSEIAFLPLGITHQRNSSTFLPTDHEFKKEGNSVHQHVFWYGIRQFTRVNTTFIFSSDSFVWVSSISRLSIAWLTSDPLNFMVAALIAGFCVIIVLLYQQAQGYARLNREMSSRRVNSSRGSSGTVSGDEITAVAEELEMGIIQSWEK</sequence>
<dbReference type="InterPro" id="IPR011047">
    <property type="entry name" value="Quinoprotein_ADH-like_sf"/>
</dbReference>
<dbReference type="Proteomes" id="UP000326759">
    <property type="component" value="Unassembled WGS sequence"/>
</dbReference>
<evidence type="ECO:0000256" key="3">
    <source>
        <dbReference type="SAM" id="SignalP"/>
    </source>
</evidence>
<evidence type="ECO:0000313" key="4">
    <source>
        <dbReference type="EMBL" id="KAB7504891.1"/>
    </source>
</evidence>
<dbReference type="SMART" id="SM00564">
    <property type="entry name" value="PQQ"/>
    <property type="match status" value="3"/>
</dbReference>
<protein>
    <submittedName>
        <fullName evidence="4">Serine/threonine-protein kinase/endoribonuclease IRE1</fullName>
    </submittedName>
</protein>
<keyword evidence="4" id="KW-0808">Transferase</keyword>
<evidence type="ECO:0000256" key="1">
    <source>
        <dbReference type="SAM" id="MobiDB-lite"/>
    </source>
</evidence>
<gene>
    <name evidence="4" type="primary">Ern1</name>
    <name evidence="4" type="ORF">Anas_07364</name>
</gene>
<keyword evidence="2" id="KW-1133">Transmembrane helix</keyword>
<dbReference type="GO" id="GO:0016301">
    <property type="term" value="F:kinase activity"/>
    <property type="evidence" value="ECO:0007669"/>
    <property type="project" value="UniProtKB-KW"/>
</dbReference>
<dbReference type="EMBL" id="SEYY01002155">
    <property type="protein sequence ID" value="KAB7504891.1"/>
    <property type="molecule type" value="Genomic_DNA"/>
</dbReference>
<evidence type="ECO:0000256" key="2">
    <source>
        <dbReference type="SAM" id="Phobius"/>
    </source>
</evidence>
<dbReference type="AlphaFoldDB" id="A0A5N5TEE3"/>
<feature type="signal peptide" evidence="3">
    <location>
        <begin position="1"/>
        <end position="21"/>
    </location>
</feature>
<dbReference type="CDD" id="cd09769">
    <property type="entry name" value="Luminal_IRE1"/>
    <property type="match status" value="1"/>
</dbReference>
<organism evidence="4 5">
    <name type="scientific">Armadillidium nasatum</name>
    <dbReference type="NCBI Taxonomy" id="96803"/>
    <lineage>
        <taxon>Eukaryota</taxon>
        <taxon>Metazoa</taxon>
        <taxon>Ecdysozoa</taxon>
        <taxon>Arthropoda</taxon>
        <taxon>Crustacea</taxon>
        <taxon>Multicrustacea</taxon>
        <taxon>Malacostraca</taxon>
        <taxon>Eumalacostraca</taxon>
        <taxon>Peracarida</taxon>
        <taxon>Isopoda</taxon>
        <taxon>Oniscidea</taxon>
        <taxon>Crinocheta</taxon>
        <taxon>Armadillidiidae</taxon>
        <taxon>Armadillidium</taxon>
    </lineage>
</organism>
<dbReference type="OrthoDB" id="63989at2759"/>
<proteinExistence type="predicted"/>
<dbReference type="InterPro" id="IPR018391">
    <property type="entry name" value="PQQ_b-propeller_rpt"/>
</dbReference>
<keyword evidence="4" id="KW-0418">Kinase</keyword>
<dbReference type="Gene3D" id="2.130.10.10">
    <property type="entry name" value="YVTN repeat-like/Quinoprotein amine dehydrogenase"/>
    <property type="match status" value="1"/>
</dbReference>
<feature type="transmembrane region" description="Helical" evidence="2">
    <location>
        <begin position="460"/>
        <end position="479"/>
    </location>
</feature>
<keyword evidence="2" id="KW-0812">Transmembrane</keyword>
<keyword evidence="2" id="KW-0472">Membrane</keyword>
<dbReference type="InterPro" id="IPR015943">
    <property type="entry name" value="WD40/YVTN_repeat-like_dom_sf"/>
</dbReference>
<dbReference type="SUPFAM" id="SSF50998">
    <property type="entry name" value="Quinoprotein alcohol dehydrogenase-like"/>
    <property type="match status" value="1"/>
</dbReference>